<evidence type="ECO:0000256" key="5">
    <source>
        <dbReference type="ARBA" id="ARBA00022989"/>
    </source>
</evidence>
<dbReference type="InterPro" id="IPR004638">
    <property type="entry name" value="EmrB-like"/>
</dbReference>
<reference evidence="9 10" key="1">
    <citation type="submission" date="2013-07" db="EMBL/GenBank/DDBJ databases">
        <authorList>
            <consortium name="DOE Joint Genome Institute"/>
            <person name="Reeve W."/>
            <person name="Huntemann M."/>
            <person name="Han J."/>
            <person name="Chen A."/>
            <person name="Kyrpides N."/>
            <person name="Mavromatis K."/>
            <person name="Markowitz V."/>
            <person name="Palaniappan K."/>
            <person name="Ivanova N."/>
            <person name="Schaumberg A."/>
            <person name="Pati A."/>
            <person name="Liolios K."/>
            <person name="Nordberg H.P."/>
            <person name="Cantor M.N."/>
            <person name="Hua S.X."/>
            <person name="Woyke T."/>
        </authorList>
    </citation>
    <scope>NUCLEOTIDE SEQUENCE [LARGE SCALE GENOMIC DNA]</scope>
    <source>
        <strain evidence="9 10">DSM 43889</strain>
    </source>
</reference>
<feature type="transmembrane region" description="Helical" evidence="7">
    <location>
        <begin position="175"/>
        <end position="197"/>
    </location>
</feature>
<feature type="transmembrane region" description="Helical" evidence="7">
    <location>
        <begin position="342"/>
        <end position="360"/>
    </location>
</feature>
<feature type="transmembrane region" description="Helical" evidence="7">
    <location>
        <begin position="89"/>
        <end position="108"/>
    </location>
</feature>
<feature type="transmembrane region" description="Helical" evidence="7">
    <location>
        <begin position="413"/>
        <end position="435"/>
    </location>
</feature>
<dbReference type="InterPro" id="IPR036259">
    <property type="entry name" value="MFS_trans_sf"/>
</dbReference>
<dbReference type="PROSITE" id="PS50850">
    <property type="entry name" value="MFS"/>
    <property type="match status" value="1"/>
</dbReference>
<reference evidence="9 10" key="2">
    <citation type="submission" date="2022-06" db="EMBL/GenBank/DDBJ databases">
        <title>Genomic Encyclopedia of Type Strains, Phase I: the one thousand microbial genomes (KMG-I) project.</title>
        <authorList>
            <person name="Kyrpides N."/>
        </authorList>
    </citation>
    <scope>NUCLEOTIDE SEQUENCE [LARGE SCALE GENOMIC DNA]</scope>
    <source>
        <strain evidence="9 10">DSM 43889</strain>
    </source>
</reference>
<evidence type="ECO:0000256" key="7">
    <source>
        <dbReference type="SAM" id="Phobius"/>
    </source>
</evidence>
<dbReference type="PANTHER" id="PTHR42718">
    <property type="entry name" value="MAJOR FACILITATOR SUPERFAMILY MULTIDRUG TRANSPORTER MFSC"/>
    <property type="match status" value="1"/>
</dbReference>
<dbReference type="PANTHER" id="PTHR42718:SF42">
    <property type="entry name" value="EXPORT PROTEIN"/>
    <property type="match status" value="1"/>
</dbReference>
<feature type="transmembrane region" description="Helical" evidence="7">
    <location>
        <begin position="21"/>
        <end position="44"/>
    </location>
</feature>
<evidence type="ECO:0000259" key="8">
    <source>
        <dbReference type="PROSITE" id="PS50850"/>
    </source>
</evidence>
<feature type="domain" description="Major facilitator superfamily (MFS) profile" evidence="8">
    <location>
        <begin position="23"/>
        <end position="515"/>
    </location>
</feature>
<accession>A0ABT1JGG3</accession>
<dbReference type="NCBIfam" id="TIGR00711">
    <property type="entry name" value="efflux_EmrB"/>
    <property type="match status" value="1"/>
</dbReference>
<feature type="transmembrane region" description="Helical" evidence="7">
    <location>
        <begin position="147"/>
        <end position="169"/>
    </location>
</feature>
<evidence type="ECO:0000313" key="10">
    <source>
        <dbReference type="Proteomes" id="UP000791080"/>
    </source>
</evidence>
<dbReference type="SUPFAM" id="SSF103473">
    <property type="entry name" value="MFS general substrate transporter"/>
    <property type="match status" value="1"/>
</dbReference>
<dbReference type="Gene3D" id="1.20.1720.10">
    <property type="entry name" value="Multidrug resistance protein D"/>
    <property type="match status" value="1"/>
</dbReference>
<evidence type="ECO:0000256" key="1">
    <source>
        <dbReference type="ARBA" id="ARBA00004651"/>
    </source>
</evidence>
<feature type="transmembrane region" description="Helical" evidence="7">
    <location>
        <begin position="114"/>
        <end position="135"/>
    </location>
</feature>
<evidence type="ECO:0000256" key="3">
    <source>
        <dbReference type="ARBA" id="ARBA00022475"/>
    </source>
</evidence>
<feature type="transmembrane region" description="Helical" evidence="7">
    <location>
        <begin position="240"/>
        <end position="257"/>
    </location>
</feature>
<evidence type="ECO:0000256" key="6">
    <source>
        <dbReference type="ARBA" id="ARBA00023136"/>
    </source>
</evidence>
<dbReference type="EMBL" id="AUBJ02000001">
    <property type="protein sequence ID" value="MCP2331261.1"/>
    <property type="molecule type" value="Genomic_DNA"/>
</dbReference>
<comment type="caution">
    <text evidence="9">The sequence shown here is derived from an EMBL/GenBank/DDBJ whole genome shotgun (WGS) entry which is preliminary data.</text>
</comment>
<proteinExistence type="predicted"/>
<feature type="transmembrane region" description="Helical" evidence="7">
    <location>
        <begin position="485"/>
        <end position="510"/>
    </location>
</feature>
<protein>
    <submittedName>
        <fullName evidence="9">Drug resistance transporter, EmrB/QacA subfamily</fullName>
    </submittedName>
</protein>
<name>A0ABT1JGG3_ACTCY</name>
<comment type="subcellular location">
    <subcellularLocation>
        <location evidence="1">Cell membrane</location>
        <topology evidence="1">Multi-pass membrane protein</topology>
    </subcellularLocation>
</comment>
<keyword evidence="4 7" id="KW-0812">Transmembrane</keyword>
<evidence type="ECO:0000256" key="2">
    <source>
        <dbReference type="ARBA" id="ARBA00022448"/>
    </source>
</evidence>
<keyword evidence="3" id="KW-1003">Cell membrane</keyword>
<feature type="transmembrane region" description="Helical" evidence="7">
    <location>
        <begin position="278"/>
        <end position="300"/>
    </location>
</feature>
<keyword evidence="5 7" id="KW-1133">Transmembrane helix</keyword>
<evidence type="ECO:0000313" key="9">
    <source>
        <dbReference type="EMBL" id="MCP2331261.1"/>
    </source>
</evidence>
<keyword evidence="2" id="KW-0813">Transport</keyword>
<dbReference type="Pfam" id="PF07690">
    <property type="entry name" value="MFS_1"/>
    <property type="match status" value="1"/>
</dbReference>
<organism evidence="9 10">
    <name type="scientific">Actinoalloteichus caeruleus DSM 43889</name>
    <dbReference type="NCBI Taxonomy" id="1120930"/>
    <lineage>
        <taxon>Bacteria</taxon>
        <taxon>Bacillati</taxon>
        <taxon>Actinomycetota</taxon>
        <taxon>Actinomycetes</taxon>
        <taxon>Pseudonocardiales</taxon>
        <taxon>Pseudonocardiaceae</taxon>
        <taxon>Actinoalloteichus</taxon>
        <taxon>Actinoalloteichus cyanogriseus</taxon>
    </lineage>
</organism>
<feature type="transmembrane region" description="Helical" evidence="7">
    <location>
        <begin position="372"/>
        <end position="392"/>
    </location>
</feature>
<feature type="transmembrane region" description="Helical" evidence="7">
    <location>
        <begin position="209"/>
        <end position="228"/>
    </location>
</feature>
<feature type="transmembrane region" description="Helical" evidence="7">
    <location>
        <begin position="312"/>
        <end position="330"/>
    </location>
</feature>
<feature type="transmembrane region" description="Helical" evidence="7">
    <location>
        <begin position="56"/>
        <end position="77"/>
    </location>
</feature>
<sequence length="524" mass="53506">MVKHSSTEEIGTAPPRPPRPGVVLTVVSLGAAIVALDGTVISVANPDIAADLRPSLAGLQWVTNGYLLAIASTLVIFGRAADRFSRRTFWLTGTALFTVASLMIALSGSINALIFWRVVQGIAGALVMPAGVGLLRATFSGPALSRALATWSGCTAIAAAAGPVVAGLLVQAQGWQSVFLINVPIGAVAVTLGALHLRDQRGTTETGRLDAVGAVLLALTMVSLAWGVLQAEHGHLDATVLGYLGLAVVLGALFVWRQRRAARPLLDLTIFANRTVPAATLLVVFAFFTLYGTLFFLTLYMQRVQGVSALEAGVRVLPLTAALALASALVGHLNARVGPRPALLGGMTIVAASAFGLSQLEVGSTYHAMWPSLLGMGLGIGMVSVASTDALVSNVHPRLSSVAGGLQQTASQLGGVMGTAVLTTLLSVAVSTGLAGNLAERGVGPDESQFVLDRADRVTQGEVPLPPGVGPGTADAIVEAGHASFVAGMTGAMSVAVVVALVGVVAALFVRKGEHSSADAVVMH</sequence>
<dbReference type="CDD" id="cd17321">
    <property type="entry name" value="MFS_MMR_MDR_like"/>
    <property type="match status" value="1"/>
</dbReference>
<dbReference type="Proteomes" id="UP000791080">
    <property type="component" value="Unassembled WGS sequence"/>
</dbReference>
<gene>
    <name evidence="9" type="ORF">G443_001531</name>
</gene>
<dbReference type="InterPro" id="IPR011701">
    <property type="entry name" value="MFS"/>
</dbReference>
<dbReference type="InterPro" id="IPR020846">
    <property type="entry name" value="MFS_dom"/>
</dbReference>
<dbReference type="RefSeq" id="WP_155886155.1">
    <property type="nucleotide sequence ID" value="NZ_AUBJ02000001.1"/>
</dbReference>
<keyword evidence="10" id="KW-1185">Reference proteome</keyword>
<evidence type="ECO:0000256" key="4">
    <source>
        <dbReference type="ARBA" id="ARBA00022692"/>
    </source>
</evidence>
<dbReference type="Gene3D" id="1.20.1250.20">
    <property type="entry name" value="MFS general substrate transporter like domains"/>
    <property type="match status" value="1"/>
</dbReference>
<keyword evidence="6 7" id="KW-0472">Membrane</keyword>